<dbReference type="InterPro" id="IPR027417">
    <property type="entry name" value="P-loop_NTPase"/>
</dbReference>
<dbReference type="Pfam" id="PF00005">
    <property type="entry name" value="ABC_tran"/>
    <property type="match status" value="1"/>
</dbReference>
<dbReference type="Proteomes" id="UP001314681">
    <property type="component" value="Unassembled WGS sequence"/>
</dbReference>
<evidence type="ECO:0000256" key="7">
    <source>
        <dbReference type="SAM" id="Phobius"/>
    </source>
</evidence>
<feature type="transmembrane region" description="Helical" evidence="7">
    <location>
        <begin position="158"/>
        <end position="174"/>
    </location>
</feature>
<dbReference type="Gene3D" id="3.40.50.300">
    <property type="entry name" value="P-loop containing nucleotide triphosphate hydrolases"/>
    <property type="match status" value="1"/>
</dbReference>
<evidence type="ECO:0000313" key="10">
    <source>
        <dbReference type="EMBL" id="MBU9728874.1"/>
    </source>
</evidence>
<reference evidence="10 11" key="1">
    <citation type="submission" date="2021-06" db="EMBL/GenBank/DDBJ databases">
        <title>Description of novel taxa of the family Lachnospiraceae.</title>
        <authorList>
            <person name="Chaplin A.V."/>
            <person name="Sokolova S.R."/>
            <person name="Pikina A.P."/>
            <person name="Korzhanova M."/>
            <person name="Belova V."/>
            <person name="Korostin D."/>
            <person name="Efimov B.A."/>
        </authorList>
    </citation>
    <scope>NUCLEOTIDE SEQUENCE [LARGE SCALE GENOMIC DNA]</scope>
    <source>
        <strain evidence="10 11">ASD4241</strain>
    </source>
</reference>
<dbReference type="PANTHER" id="PTHR24221">
    <property type="entry name" value="ATP-BINDING CASSETTE SUB-FAMILY B"/>
    <property type="match status" value="1"/>
</dbReference>
<dbReference type="InterPro" id="IPR039421">
    <property type="entry name" value="Type_1_exporter"/>
</dbReference>
<evidence type="ECO:0000259" key="9">
    <source>
        <dbReference type="PROSITE" id="PS50929"/>
    </source>
</evidence>
<evidence type="ECO:0000313" key="11">
    <source>
        <dbReference type="Proteomes" id="UP001314681"/>
    </source>
</evidence>
<dbReference type="RefSeq" id="WP_158350949.1">
    <property type="nucleotide sequence ID" value="NZ_JAHQCX010000025.1"/>
</dbReference>
<dbReference type="EMBL" id="JAHQCX010000025">
    <property type="protein sequence ID" value="MBU9728874.1"/>
    <property type="molecule type" value="Genomic_DNA"/>
</dbReference>
<dbReference type="InterPro" id="IPR036640">
    <property type="entry name" value="ABC1_TM_sf"/>
</dbReference>
<evidence type="ECO:0000256" key="5">
    <source>
        <dbReference type="ARBA" id="ARBA00022989"/>
    </source>
</evidence>
<dbReference type="PROSITE" id="PS00211">
    <property type="entry name" value="ABC_TRANSPORTER_1"/>
    <property type="match status" value="1"/>
</dbReference>
<evidence type="ECO:0000256" key="1">
    <source>
        <dbReference type="ARBA" id="ARBA00004651"/>
    </source>
</evidence>
<dbReference type="Pfam" id="PF00664">
    <property type="entry name" value="ABC_membrane"/>
    <property type="match status" value="1"/>
</dbReference>
<feature type="transmembrane region" description="Helical" evidence="7">
    <location>
        <begin position="275"/>
        <end position="301"/>
    </location>
</feature>
<evidence type="ECO:0000259" key="8">
    <source>
        <dbReference type="PROSITE" id="PS50893"/>
    </source>
</evidence>
<dbReference type="InterPro" id="IPR011527">
    <property type="entry name" value="ABC1_TM_dom"/>
</dbReference>
<dbReference type="PANTHER" id="PTHR24221:SF397">
    <property type="entry name" value="ABC TRANSPORTER, ATP-BINDING TRANSMEMBRANE PROTEIN"/>
    <property type="match status" value="1"/>
</dbReference>
<dbReference type="SMART" id="SM00382">
    <property type="entry name" value="AAA"/>
    <property type="match status" value="1"/>
</dbReference>
<feature type="transmembrane region" description="Helical" evidence="7">
    <location>
        <begin position="241"/>
        <end position="269"/>
    </location>
</feature>
<feature type="domain" description="ABC transporter" evidence="8">
    <location>
        <begin position="334"/>
        <end position="567"/>
    </location>
</feature>
<feature type="domain" description="ABC transmembrane type-1" evidence="9">
    <location>
        <begin position="22"/>
        <end position="301"/>
    </location>
</feature>
<protein>
    <submittedName>
        <fullName evidence="10">ABC transporter ATP-binding protein/permease</fullName>
    </submittedName>
</protein>
<dbReference type="InterPro" id="IPR017871">
    <property type="entry name" value="ABC_transporter-like_CS"/>
</dbReference>
<dbReference type="InterPro" id="IPR003439">
    <property type="entry name" value="ABC_transporter-like_ATP-bd"/>
</dbReference>
<organism evidence="10 11">
    <name type="scientific">Diplocloster modestus</name>
    <dbReference type="NCBI Taxonomy" id="2850322"/>
    <lineage>
        <taxon>Bacteria</taxon>
        <taxon>Bacillati</taxon>
        <taxon>Bacillota</taxon>
        <taxon>Clostridia</taxon>
        <taxon>Lachnospirales</taxon>
        <taxon>Lachnospiraceae</taxon>
        <taxon>Diplocloster</taxon>
    </lineage>
</organism>
<keyword evidence="6 7" id="KW-0472">Membrane</keyword>
<sequence length="576" mass="63080">MIEALKKIWRFSGREKSNINKSVLFCFLNAIFHMFEIAAIYVVVLALVSGVSGGKTAWTAFGLILVSILGNAVTKYFSQLEQTHAGYFMAANKRIDIAARLKSVPMGYFNDNSLGEITGVSTTVLDNVENIAPMVLVGILSGLINAAVFIVMILAWDWRIGILVVLGTALYLLITSRMEKKSIAIAPNRQKSEAVLVAAVLEYVQGMSVIKSFNLTGRGDKRVRDALEYNRKSNMDMERLFTPYVMAQGIVLQIFSIGMVLAAVLFFLAGTMTSANALMVVIMSFLVFAQIQSAGSGLSLLRIVSSSIEHAEQMDTIPQLDENGKKLTPNSHDIVFTDVNFSYEKKEILHQVSLTVPDKTTTAVIGPSGSGKTTLCNLIARFWDVNGGSVKIGGYDVRAYTLEALMDQISMVFQNVYLFADTIENNIKFGRPDATHEEVVMAAKNACCNDFIEALPDGYNTVIGEGGASLSGGEKQRLSIARAMLKDAPIVILDEATANVDPENEDRLQKAIEALTRNKTIIMIAHRLKTVKNADQILVVDNGQIVQSGTHEQLIGRKGIYSDFVHGRREAVGWKL</sequence>
<gene>
    <name evidence="10" type="ORF">KTH90_23055</name>
</gene>
<evidence type="ECO:0000256" key="4">
    <source>
        <dbReference type="ARBA" id="ARBA00022840"/>
    </source>
</evidence>
<name>A0ABS6KEG9_9FIRM</name>
<comment type="subcellular location">
    <subcellularLocation>
        <location evidence="1">Cell membrane</location>
        <topology evidence="1">Multi-pass membrane protein</topology>
    </subcellularLocation>
</comment>
<keyword evidence="11" id="KW-1185">Reference proteome</keyword>
<accession>A0ABS6KEG9</accession>
<feature type="transmembrane region" description="Helical" evidence="7">
    <location>
        <begin position="56"/>
        <end position="74"/>
    </location>
</feature>
<comment type="caution">
    <text evidence="10">The sequence shown here is derived from an EMBL/GenBank/DDBJ whole genome shotgun (WGS) entry which is preliminary data.</text>
</comment>
<proteinExistence type="predicted"/>
<feature type="transmembrane region" description="Helical" evidence="7">
    <location>
        <begin position="21"/>
        <end position="44"/>
    </location>
</feature>
<dbReference type="GO" id="GO:0005524">
    <property type="term" value="F:ATP binding"/>
    <property type="evidence" value="ECO:0007669"/>
    <property type="project" value="UniProtKB-KW"/>
</dbReference>
<evidence type="ECO:0000256" key="6">
    <source>
        <dbReference type="ARBA" id="ARBA00023136"/>
    </source>
</evidence>
<keyword evidence="2 7" id="KW-0812">Transmembrane</keyword>
<dbReference type="InterPro" id="IPR003593">
    <property type="entry name" value="AAA+_ATPase"/>
</dbReference>
<dbReference type="PROSITE" id="PS50893">
    <property type="entry name" value="ABC_TRANSPORTER_2"/>
    <property type="match status" value="1"/>
</dbReference>
<dbReference type="Gene3D" id="1.20.1560.10">
    <property type="entry name" value="ABC transporter type 1, transmembrane domain"/>
    <property type="match status" value="1"/>
</dbReference>
<keyword evidence="4 10" id="KW-0067">ATP-binding</keyword>
<keyword evidence="5 7" id="KW-1133">Transmembrane helix</keyword>
<dbReference type="SUPFAM" id="SSF90123">
    <property type="entry name" value="ABC transporter transmembrane region"/>
    <property type="match status" value="1"/>
</dbReference>
<dbReference type="SUPFAM" id="SSF52540">
    <property type="entry name" value="P-loop containing nucleoside triphosphate hydrolases"/>
    <property type="match status" value="1"/>
</dbReference>
<dbReference type="PROSITE" id="PS50929">
    <property type="entry name" value="ABC_TM1F"/>
    <property type="match status" value="1"/>
</dbReference>
<keyword evidence="3" id="KW-0547">Nucleotide-binding</keyword>
<evidence type="ECO:0000256" key="3">
    <source>
        <dbReference type="ARBA" id="ARBA00022741"/>
    </source>
</evidence>
<evidence type="ECO:0000256" key="2">
    <source>
        <dbReference type="ARBA" id="ARBA00022692"/>
    </source>
</evidence>
<feature type="transmembrane region" description="Helical" evidence="7">
    <location>
        <begin position="131"/>
        <end position="152"/>
    </location>
</feature>